<evidence type="ECO:0000256" key="5">
    <source>
        <dbReference type="ARBA" id="ARBA00022801"/>
    </source>
</evidence>
<dbReference type="AlphaFoldDB" id="A0A8J4PPM0"/>
<evidence type="ECO:0000313" key="9">
    <source>
        <dbReference type="EMBL" id="KAF2070476.1"/>
    </source>
</evidence>
<name>A0A8J4PPM0_9MYCE</name>
<dbReference type="PRINTS" id="PR00724">
    <property type="entry name" value="CRBOXYPTASEC"/>
</dbReference>
<evidence type="ECO:0000313" key="10">
    <source>
        <dbReference type="Proteomes" id="UP000695562"/>
    </source>
</evidence>
<reference evidence="9" key="1">
    <citation type="submission" date="2020-01" db="EMBL/GenBank/DDBJ databases">
        <title>Development of genomics and gene disruption for Polysphondylium violaceum indicates a role for the polyketide synthase stlB in stalk morphogenesis.</title>
        <authorList>
            <person name="Narita B."/>
            <person name="Kawabe Y."/>
            <person name="Kin K."/>
            <person name="Saito T."/>
            <person name="Gibbs R."/>
            <person name="Kuspa A."/>
            <person name="Muzny D."/>
            <person name="Queller D."/>
            <person name="Richards S."/>
            <person name="Strassman J."/>
            <person name="Sucgang R."/>
            <person name="Worley K."/>
            <person name="Schaap P."/>
        </authorList>
    </citation>
    <scope>NUCLEOTIDE SEQUENCE</scope>
    <source>
        <strain evidence="9">QSvi11</strain>
    </source>
</reference>
<dbReference type="PANTHER" id="PTHR11802">
    <property type="entry name" value="SERINE PROTEASE FAMILY S10 SERINE CARBOXYPEPTIDASE"/>
    <property type="match status" value="1"/>
</dbReference>
<evidence type="ECO:0000256" key="6">
    <source>
        <dbReference type="ARBA" id="ARBA00023180"/>
    </source>
</evidence>
<evidence type="ECO:0000256" key="8">
    <source>
        <dbReference type="SAM" id="Phobius"/>
    </source>
</evidence>
<dbReference type="EMBL" id="AJWJ01000486">
    <property type="protein sequence ID" value="KAF2070476.1"/>
    <property type="molecule type" value="Genomic_DNA"/>
</dbReference>
<feature type="signal peptide" evidence="7">
    <location>
        <begin position="1"/>
        <end position="20"/>
    </location>
</feature>
<keyword evidence="6" id="KW-0325">Glycoprotein</keyword>
<dbReference type="SUPFAM" id="SSF53474">
    <property type="entry name" value="alpha/beta-Hydrolases"/>
    <property type="match status" value="1"/>
</dbReference>
<evidence type="ECO:0000256" key="2">
    <source>
        <dbReference type="ARBA" id="ARBA00022645"/>
    </source>
</evidence>
<comment type="caution">
    <text evidence="9">The sequence shown here is derived from an EMBL/GenBank/DDBJ whole genome shotgun (WGS) entry which is preliminary data.</text>
</comment>
<dbReference type="PROSITE" id="PS00131">
    <property type="entry name" value="CARBOXYPEPT_SER_SER"/>
    <property type="match status" value="1"/>
</dbReference>
<keyword evidence="8" id="KW-1133">Transmembrane helix</keyword>
<organism evidence="9 10">
    <name type="scientific">Polysphondylium violaceum</name>
    <dbReference type="NCBI Taxonomy" id="133409"/>
    <lineage>
        <taxon>Eukaryota</taxon>
        <taxon>Amoebozoa</taxon>
        <taxon>Evosea</taxon>
        <taxon>Eumycetozoa</taxon>
        <taxon>Dictyostelia</taxon>
        <taxon>Dictyosteliales</taxon>
        <taxon>Dictyosteliaceae</taxon>
        <taxon>Polysphondylium</taxon>
    </lineage>
</organism>
<dbReference type="GO" id="GO:0004185">
    <property type="term" value="F:serine-type carboxypeptidase activity"/>
    <property type="evidence" value="ECO:0007669"/>
    <property type="project" value="UniProtKB-UniRule"/>
</dbReference>
<dbReference type="EC" id="3.4.16.-" evidence="7"/>
<feature type="transmembrane region" description="Helical" evidence="8">
    <location>
        <begin position="516"/>
        <end position="542"/>
    </location>
</feature>
<dbReference type="InterPro" id="IPR033124">
    <property type="entry name" value="Ser_caboxypep_his_AS"/>
</dbReference>
<dbReference type="PANTHER" id="PTHR11802:SF3">
    <property type="entry name" value="RETINOID-INDUCIBLE SERINE CARBOXYPEPTIDASE"/>
    <property type="match status" value="1"/>
</dbReference>
<keyword evidence="2 7" id="KW-0121">Carboxypeptidase</keyword>
<keyword evidence="8" id="KW-0812">Transmembrane</keyword>
<evidence type="ECO:0000256" key="4">
    <source>
        <dbReference type="ARBA" id="ARBA00022729"/>
    </source>
</evidence>
<keyword evidence="3 7" id="KW-0645">Protease</keyword>
<dbReference type="GO" id="GO:0006508">
    <property type="term" value="P:proteolysis"/>
    <property type="evidence" value="ECO:0007669"/>
    <property type="project" value="UniProtKB-KW"/>
</dbReference>
<dbReference type="Pfam" id="PF00450">
    <property type="entry name" value="Peptidase_S10"/>
    <property type="match status" value="1"/>
</dbReference>
<protein>
    <recommendedName>
        <fullName evidence="7">Carboxypeptidase</fullName>
        <ecNumber evidence="7">3.4.16.-</ecNumber>
    </recommendedName>
</protein>
<evidence type="ECO:0000256" key="7">
    <source>
        <dbReference type="RuleBase" id="RU361156"/>
    </source>
</evidence>
<accession>A0A8J4PPM0</accession>
<dbReference type="Proteomes" id="UP000695562">
    <property type="component" value="Unassembled WGS sequence"/>
</dbReference>
<keyword evidence="8" id="KW-0472">Membrane</keyword>
<sequence length="554" mass="61647">MNKFIILCITLCVVGTLVESKLNFGSRSETDFKKPNPKPVFGSAEYYDSNYLKPLEAITETPNDYLVASLPGLKDIFPMYAGLITVNETSGGNIFFWFFPANVTTPTDAPLLVWINGGPGCSSLDGVFLENGPLRVNQDMSISINPYSWHQSANVLYIDQPVGTGLSYTLDDSGLATNDLELEQNFYQFIQYFLTIFSNYKSNPFFMSGESYAGHYIPHYANYIVTMNKNSNNNTFPINIQGLAIGNGWTHPIVQYESYGPFAYAAGIISIEQANAYTNLVTACQSQINAGNFMSDECDNVMGTLQSDSGSNTTSMVNVYDIRLYDPTGGVNWPEPGITYESDYLNRADVRQAIHASSVPHNWTECNNTVYQYLSNQDESSLFLFPSLLEQMRILVYNGQFDLICNHVGTTEYLDVLEWSGAEEWKNSSRYIWTSYAEDGSGDLVTGGYSRSVQNLTYLLVLGGSHMVPYDMPVSTQDMITRFLKNKDFKDIIQSQGAQIQPTPTPTPQTKNPLPIGAWIGITVGGCVFGILVGTVITYVFMRSKMRNPYTSLN</sequence>
<dbReference type="InterPro" id="IPR029058">
    <property type="entry name" value="AB_hydrolase_fold"/>
</dbReference>
<gene>
    <name evidence="9" type="ORF">CYY_008201</name>
</gene>
<dbReference type="InterPro" id="IPR001563">
    <property type="entry name" value="Peptidase_S10"/>
</dbReference>
<keyword evidence="5 7" id="KW-0378">Hydrolase</keyword>
<proteinExistence type="inferred from homology"/>
<keyword evidence="10" id="KW-1185">Reference proteome</keyword>
<dbReference type="PROSITE" id="PS00560">
    <property type="entry name" value="CARBOXYPEPT_SER_HIS"/>
    <property type="match status" value="1"/>
</dbReference>
<dbReference type="Gene3D" id="3.40.50.1820">
    <property type="entry name" value="alpha/beta hydrolase"/>
    <property type="match status" value="1"/>
</dbReference>
<evidence type="ECO:0000256" key="1">
    <source>
        <dbReference type="ARBA" id="ARBA00009431"/>
    </source>
</evidence>
<dbReference type="InterPro" id="IPR018202">
    <property type="entry name" value="Ser_caboxypep_ser_AS"/>
</dbReference>
<evidence type="ECO:0000256" key="3">
    <source>
        <dbReference type="ARBA" id="ARBA00022670"/>
    </source>
</evidence>
<feature type="chain" id="PRO_5035341627" description="Carboxypeptidase" evidence="7">
    <location>
        <begin position="21"/>
        <end position="554"/>
    </location>
</feature>
<dbReference type="OrthoDB" id="192887at2759"/>
<comment type="similarity">
    <text evidence="1 7">Belongs to the peptidase S10 family.</text>
</comment>
<keyword evidence="4 7" id="KW-0732">Signal</keyword>